<reference evidence="2" key="1">
    <citation type="journal article" date="2020" name="Fungal Divers.">
        <title>Resolving the Mortierellaceae phylogeny through synthesis of multi-gene phylogenetics and phylogenomics.</title>
        <authorList>
            <person name="Vandepol N."/>
            <person name="Liber J."/>
            <person name="Desiro A."/>
            <person name="Na H."/>
            <person name="Kennedy M."/>
            <person name="Barry K."/>
            <person name="Grigoriev I.V."/>
            <person name="Miller A.N."/>
            <person name="O'Donnell K."/>
            <person name="Stajich J.E."/>
            <person name="Bonito G."/>
        </authorList>
    </citation>
    <scope>NUCLEOTIDE SEQUENCE</scope>
    <source>
        <strain evidence="2">NVP1</strain>
    </source>
</reference>
<proteinExistence type="predicted"/>
<evidence type="ECO:0000313" key="2">
    <source>
        <dbReference type="EMBL" id="KAF9336311.1"/>
    </source>
</evidence>
<sequence>MKFLTVALTCIVAAASADIVTRDLPFIKTLSKPYNYKDYQQPYAYHGVSRCEFPEGTQPNLEELQKTAGSRWECRAFNGTRFNHCTVKPEIRDLTSVEFAQVTTTLCAKYNDGFLMIQQGPPASAQQ</sequence>
<dbReference type="EMBL" id="JAAAUY010000064">
    <property type="protein sequence ID" value="KAF9336311.1"/>
    <property type="molecule type" value="Genomic_DNA"/>
</dbReference>
<protein>
    <submittedName>
        <fullName evidence="2">Uncharacterized protein</fullName>
    </submittedName>
</protein>
<accession>A0A9P5SV62</accession>
<comment type="caution">
    <text evidence="2">The sequence shown here is derived from an EMBL/GenBank/DDBJ whole genome shotgun (WGS) entry which is preliminary data.</text>
</comment>
<evidence type="ECO:0000313" key="3">
    <source>
        <dbReference type="Proteomes" id="UP000696485"/>
    </source>
</evidence>
<feature type="signal peptide" evidence="1">
    <location>
        <begin position="1"/>
        <end position="17"/>
    </location>
</feature>
<name>A0A9P5SV62_9FUNG</name>
<dbReference type="Proteomes" id="UP000696485">
    <property type="component" value="Unassembled WGS sequence"/>
</dbReference>
<evidence type="ECO:0000256" key="1">
    <source>
        <dbReference type="SAM" id="SignalP"/>
    </source>
</evidence>
<organism evidence="2 3">
    <name type="scientific">Podila minutissima</name>
    <dbReference type="NCBI Taxonomy" id="64525"/>
    <lineage>
        <taxon>Eukaryota</taxon>
        <taxon>Fungi</taxon>
        <taxon>Fungi incertae sedis</taxon>
        <taxon>Mucoromycota</taxon>
        <taxon>Mortierellomycotina</taxon>
        <taxon>Mortierellomycetes</taxon>
        <taxon>Mortierellales</taxon>
        <taxon>Mortierellaceae</taxon>
        <taxon>Podila</taxon>
    </lineage>
</organism>
<keyword evidence="3" id="KW-1185">Reference proteome</keyword>
<gene>
    <name evidence="2" type="ORF">BG006_009049</name>
</gene>
<feature type="chain" id="PRO_5040217422" evidence="1">
    <location>
        <begin position="18"/>
        <end position="127"/>
    </location>
</feature>
<keyword evidence="1" id="KW-0732">Signal</keyword>
<dbReference type="AlphaFoldDB" id="A0A9P5SV62"/>